<accession>A0ABS7MKA8</accession>
<dbReference type="InterPro" id="IPR005471">
    <property type="entry name" value="Tscrpt_reg_IclR_N"/>
</dbReference>
<evidence type="ECO:0000256" key="2">
    <source>
        <dbReference type="ARBA" id="ARBA00012438"/>
    </source>
</evidence>
<reference evidence="6 7" key="1">
    <citation type="submission" date="2021-08" db="EMBL/GenBank/DDBJ databases">
        <title>Collinsella faecalis sp. nov. isolated from swine faeces.</title>
        <authorList>
            <person name="Oh B.S."/>
            <person name="Lee J.H."/>
        </authorList>
    </citation>
    <scope>NUCLEOTIDE SEQUENCE [LARGE SCALE GENOMIC DNA]</scope>
    <source>
        <strain evidence="6 7">AGMB00827</strain>
    </source>
</reference>
<proteinExistence type="predicted"/>
<dbReference type="InterPro" id="IPR036390">
    <property type="entry name" value="WH_DNA-bd_sf"/>
</dbReference>
<dbReference type="Gene3D" id="1.10.10.10">
    <property type="entry name" value="Winged helix-like DNA-binding domain superfamily/Winged helix DNA-binding domain"/>
    <property type="match status" value="1"/>
</dbReference>
<dbReference type="InterPro" id="IPR004358">
    <property type="entry name" value="Sig_transdc_His_kin-like_C"/>
</dbReference>
<organism evidence="6 7">
    <name type="scientific">Collinsella ureilytica</name>
    <dbReference type="NCBI Taxonomy" id="2869515"/>
    <lineage>
        <taxon>Bacteria</taxon>
        <taxon>Bacillati</taxon>
        <taxon>Actinomycetota</taxon>
        <taxon>Coriobacteriia</taxon>
        <taxon>Coriobacteriales</taxon>
        <taxon>Coriobacteriaceae</taxon>
        <taxon>Collinsella</taxon>
    </lineage>
</organism>
<evidence type="ECO:0000256" key="1">
    <source>
        <dbReference type="ARBA" id="ARBA00000085"/>
    </source>
</evidence>
<evidence type="ECO:0000313" key="7">
    <source>
        <dbReference type="Proteomes" id="UP000700908"/>
    </source>
</evidence>
<dbReference type="Proteomes" id="UP000700908">
    <property type="component" value="Unassembled WGS sequence"/>
</dbReference>
<dbReference type="SUPFAM" id="SSF46785">
    <property type="entry name" value="Winged helix' DNA-binding domain"/>
    <property type="match status" value="1"/>
</dbReference>
<dbReference type="GO" id="GO:0005524">
    <property type="term" value="F:ATP binding"/>
    <property type="evidence" value="ECO:0007669"/>
    <property type="project" value="UniProtKB-KW"/>
</dbReference>
<evidence type="ECO:0000259" key="5">
    <source>
        <dbReference type="SMART" id="SM00387"/>
    </source>
</evidence>
<keyword evidence="3" id="KW-0902">Two-component regulatory system</keyword>
<dbReference type="SMART" id="SM00387">
    <property type="entry name" value="HATPase_c"/>
    <property type="match status" value="1"/>
</dbReference>
<comment type="catalytic activity">
    <reaction evidence="1">
        <text>ATP + protein L-histidine = ADP + protein N-phospho-L-histidine.</text>
        <dbReference type="EC" id="2.7.13.3"/>
    </reaction>
</comment>
<evidence type="ECO:0000256" key="3">
    <source>
        <dbReference type="ARBA" id="ARBA00023012"/>
    </source>
</evidence>
<dbReference type="EMBL" id="JAIMFO010000006">
    <property type="protein sequence ID" value="MBY4797801.1"/>
    <property type="molecule type" value="Genomic_DNA"/>
</dbReference>
<dbReference type="PRINTS" id="PR00344">
    <property type="entry name" value="BCTRLSENSOR"/>
</dbReference>
<dbReference type="Gene3D" id="3.30.565.10">
    <property type="entry name" value="Histidine kinase-like ATPase, C-terminal domain"/>
    <property type="match status" value="1"/>
</dbReference>
<dbReference type="Pfam" id="PF02518">
    <property type="entry name" value="HATPase_c"/>
    <property type="match status" value="1"/>
</dbReference>
<protein>
    <recommendedName>
        <fullName evidence="2">histidine kinase</fullName>
        <ecNumber evidence="2">2.7.13.3</ecNumber>
    </recommendedName>
</protein>
<sequence>MTDTFYPFVDSGDPVPDNSHLKSLAVQQGTERAIEVNYDKHVNEGTDQDSDLVSHLATEATSGADGSNQSEQHELKTAEQVRYATRIAVYDDMLSTPRVIIIEPRDVRSYLEDVTNTVYRCMREQGGRISLMVIREIVENFIHAHFVEPIISVLDDGNTVRFADQGPGIADKERAFEFGITSADREQKRYIRGTGAGFPMVQQYLENAGGAISIEDNLGKGTVVTVTIDPARKDQVTQAGGRGAAVRGDHTHTAVTASPTDISNTNHQTPAHVYGTTSPDTPYSPTQVVYPEQTTYPETAPAAPSWVPPTPPNQSQVPPRTIWDPITQRWYTHNVQAPPSSAPIMYHGSYGTPYSYPAPYEVPAHAVSPTITEPQISERGMAALQFLATHTTAGPTELTAALGLSNATWSRELEALTKAGLVLKSGQKRILTEMGKIWIEQHAGR</sequence>
<feature type="region of interest" description="Disordered" evidence="4">
    <location>
        <begin position="1"/>
        <end position="20"/>
    </location>
</feature>
<evidence type="ECO:0000313" key="6">
    <source>
        <dbReference type="EMBL" id="MBY4797801.1"/>
    </source>
</evidence>
<dbReference type="Pfam" id="PF09339">
    <property type="entry name" value="HTH_IclR"/>
    <property type="match status" value="1"/>
</dbReference>
<name>A0ABS7MKA8_9ACTN</name>
<keyword evidence="7" id="KW-1185">Reference proteome</keyword>
<dbReference type="EC" id="2.7.13.3" evidence="2"/>
<feature type="domain" description="Histidine kinase/HSP90-like ATPase" evidence="5">
    <location>
        <begin position="126"/>
        <end position="232"/>
    </location>
</feature>
<comment type="caution">
    <text evidence="6">The sequence shown here is derived from an EMBL/GenBank/DDBJ whole genome shotgun (WGS) entry which is preliminary data.</text>
</comment>
<dbReference type="InterPro" id="IPR003594">
    <property type="entry name" value="HATPase_dom"/>
</dbReference>
<dbReference type="InterPro" id="IPR036890">
    <property type="entry name" value="HATPase_C_sf"/>
</dbReference>
<keyword evidence="6" id="KW-0547">Nucleotide-binding</keyword>
<dbReference type="SUPFAM" id="SSF55874">
    <property type="entry name" value="ATPase domain of HSP90 chaperone/DNA topoisomerase II/histidine kinase"/>
    <property type="match status" value="1"/>
</dbReference>
<dbReference type="RefSeq" id="WP_222199512.1">
    <property type="nucleotide sequence ID" value="NZ_JAIMFO010000006.1"/>
</dbReference>
<dbReference type="InterPro" id="IPR036388">
    <property type="entry name" value="WH-like_DNA-bd_sf"/>
</dbReference>
<gene>
    <name evidence="6" type="ORF">K6V98_05465</name>
</gene>
<evidence type="ECO:0000256" key="4">
    <source>
        <dbReference type="SAM" id="MobiDB-lite"/>
    </source>
</evidence>
<keyword evidence="6" id="KW-0067">ATP-binding</keyword>